<dbReference type="AlphaFoldDB" id="A0A2A4CM43"/>
<accession>A0A2A4CM43</accession>
<dbReference type="EMBL" id="NTJD01000003">
    <property type="protein sequence ID" value="PCD77053.1"/>
    <property type="molecule type" value="Genomic_DNA"/>
</dbReference>
<evidence type="ECO:0000313" key="1">
    <source>
        <dbReference type="EMBL" id="PCD77053.1"/>
    </source>
</evidence>
<organism evidence="1 2">
    <name type="scientific">Pseudothioclava arenosa</name>
    <dbReference type="NCBI Taxonomy" id="1795308"/>
    <lineage>
        <taxon>Bacteria</taxon>
        <taxon>Pseudomonadati</taxon>
        <taxon>Pseudomonadota</taxon>
        <taxon>Alphaproteobacteria</taxon>
        <taxon>Rhodobacterales</taxon>
        <taxon>Paracoccaceae</taxon>
        <taxon>Pseudothioclava</taxon>
    </lineage>
</organism>
<sequence length="283" mass="30340">MFRTMMLVFGLVLLIPGGGYIAWQKFKEMPEVAAALDDLGATVQGVGRLAKAVSAGSQQVTTTAGVPITRMSDEIAPEWAPVRKAMVSPNDFDAFMLHDSFDRHRMVRFTLQVSPEEVLAEGEALPEAEWLDILMEARAVKVGLQACALLPESFAKGCDLRDISVGKRDAATGRYPLNVSLKFIETAPLGLLPDPGSQPEIVRTRVTLDPIEVGPGKMAEALGQLTTAAEQACVLRRAKFGNCALSLVTLDARGEGKIEMSLLLPKAEIVLHEMAVAEGAAGN</sequence>
<proteinExistence type="predicted"/>
<protein>
    <submittedName>
        <fullName evidence="1">Uncharacterized protein</fullName>
    </submittedName>
</protein>
<keyword evidence="2" id="KW-1185">Reference proteome</keyword>
<dbReference type="Proteomes" id="UP000243507">
    <property type="component" value="Unassembled WGS sequence"/>
</dbReference>
<dbReference type="RefSeq" id="WP_096431629.1">
    <property type="nucleotide sequence ID" value="NZ_NTJD01000003.1"/>
</dbReference>
<name>A0A2A4CM43_9RHOB</name>
<evidence type="ECO:0000313" key="2">
    <source>
        <dbReference type="Proteomes" id="UP000243507"/>
    </source>
</evidence>
<reference evidence="1 2" key="1">
    <citation type="submission" date="2017-09" db="EMBL/GenBank/DDBJ databases">
        <title>A multilocus sequence analysis scheme for characterization of bacteria in the genus Thioclava.</title>
        <authorList>
            <person name="Liu Y."/>
            <person name="Shao Z."/>
        </authorList>
    </citation>
    <scope>NUCLEOTIDE SEQUENCE [LARGE SCALE GENOMIC DNA]</scope>
    <source>
        <strain evidence="1 2">CAU 1312</strain>
    </source>
</reference>
<comment type="caution">
    <text evidence="1">The sequence shown here is derived from an EMBL/GenBank/DDBJ whole genome shotgun (WGS) entry which is preliminary data.</text>
</comment>
<gene>
    <name evidence="1" type="ORF">CLN94_04555</name>
</gene>